<dbReference type="InterPro" id="IPR036638">
    <property type="entry name" value="HLH_DNA-bd_sf"/>
</dbReference>
<dbReference type="FunFam" id="4.10.280.10:FF:000002">
    <property type="entry name" value="Basic helix-loop-helix transcription factor"/>
    <property type="match status" value="1"/>
</dbReference>
<protein>
    <recommendedName>
        <fullName evidence="7">BHLH domain-containing protein</fullName>
    </recommendedName>
</protein>
<keyword evidence="9" id="KW-1185">Reference proteome</keyword>
<dbReference type="SUPFAM" id="SSF47459">
    <property type="entry name" value="HLH, helix-loop-helix DNA-binding domain"/>
    <property type="match status" value="1"/>
</dbReference>
<dbReference type="Gene3D" id="4.10.280.10">
    <property type="entry name" value="Helix-loop-helix DNA-binding domain"/>
    <property type="match status" value="1"/>
</dbReference>
<dbReference type="InterPro" id="IPR011598">
    <property type="entry name" value="bHLH_dom"/>
</dbReference>
<dbReference type="PROSITE" id="PS50888">
    <property type="entry name" value="BHLH"/>
    <property type="match status" value="1"/>
</dbReference>
<reference evidence="8" key="1">
    <citation type="submission" date="2024-10" db="EMBL/GenBank/DDBJ databases">
        <authorList>
            <person name="Ryan C."/>
        </authorList>
    </citation>
    <scope>NUCLEOTIDE SEQUENCE [LARGE SCALE GENOMIC DNA]</scope>
</reference>
<dbReference type="CDD" id="cd18919">
    <property type="entry name" value="bHLH_AtBPE_like"/>
    <property type="match status" value="1"/>
</dbReference>
<dbReference type="Pfam" id="PF00010">
    <property type="entry name" value="HLH"/>
    <property type="match status" value="1"/>
</dbReference>
<keyword evidence="4" id="KW-0804">Transcription</keyword>
<keyword evidence="3" id="KW-0805">Transcription regulation</keyword>
<keyword evidence="5" id="KW-0539">Nucleus</keyword>
<dbReference type="EMBL" id="OZ075134">
    <property type="protein sequence ID" value="CAL4993479.1"/>
    <property type="molecule type" value="Genomic_DNA"/>
</dbReference>
<evidence type="ECO:0000256" key="1">
    <source>
        <dbReference type="ARBA" id="ARBA00004123"/>
    </source>
</evidence>
<feature type="domain" description="BHLH" evidence="7">
    <location>
        <begin position="262"/>
        <end position="312"/>
    </location>
</feature>
<dbReference type="GO" id="GO:0080090">
    <property type="term" value="P:regulation of primary metabolic process"/>
    <property type="evidence" value="ECO:0007669"/>
    <property type="project" value="UniProtKB-ARBA"/>
</dbReference>
<name>A0ABC9B827_9POAL</name>
<comment type="subcellular location">
    <subcellularLocation>
        <location evidence="1">Nucleus</location>
    </subcellularLocation>
</comment>
<comment type="similarity">
    <text evidence="2">Belongs to the bHLH protein family.</text>
</comment>
<dbReference type="Proteomes" id="UP001497457">
    <property type="component" value="Chromosome 24b"/>
</dbReference>
<feature type="region of interest" description="Disordered" evidence="6">
    <location>
        <begin position="91"/>
        <end position="115"/>
    </location>
</feature>
<evidence type="ECO:0000313" key="8">
    <source>
        <dbReference type="EMBL" id="CAL4993479.1"/>
    </source>
</evidence>
<evidence type="ECO:0000313" key="9">
    <source>
        <dbReference type="Proteomes" id="UP001497457"/>
    </source>
</evidence>
<dbReference type="PANTHER" id="PTHR12565:SF448">
    <property type="entry name" value="BHLH TRANSCRIPTION FACTOR"/>
    <property type="match status" value="1"/>
</dbReference>
<feature type="compositionally biased region" description="Polar residues" evidence="6">
    <location>
        <begin position="164"/>
        <end position="178"/>
    </location>
</feature>
<evidence type="ECO:0000256" key="4">
    <source>
        <dbReference type="ARBA" id="ARBA00023163"/>
    </source>
</evidence>
<evidence type="ECO:0000256" key="2">
    <source>
        <dbReference type="ARBA" id="ARBA00005510"/>
    </source>
</evidence>
<evidence type="ECO:0000256" key="5">
    <source>
        <dbReference type="ARBA" id="ARBA00023242"/>
    </source>
</evidence>
<proteinExistence type="inferred from homology"/>
<dbReference type="GO" id="GO:0005634">
    <property type="term" value="C:nucleus"/>
    <property type="evidence" value="ECO:0007669"/>
    <property type="project" value="UniProtKB-SubCell"/>
</dbReference>
<feature type="region of interest" description="Disordered" evidence="6">
    <location>
        <begin position="153"/>
        <end position="247"/>
    </location>
</feature>
<feature type="compositionally biased region" description="Polar residues" evidence="6">
    <location>
        <begin position="98"/>
        <end position="110"/>
    </location>
</feature>
<sequence>MAHDGFYGGFHELTWPLAHHAAVAAAAAGAPFDALQTHALMGADAGWEHDAAMGSLVPSRSPSPTSLAAGGGGTAVVEAALMEQLASRLGVSVPSPPSSRYASCYSTPVGSPSKPAAAPFGAPLLRADVEDAARLSCLGGSGGKLSRVASGQSLLGEPAPAPSPSATGQHASEGSSSDRPSRKRKALGSGKSKPKDAVTTATPKSRDPETRAKKCKLAADAADEEERKPAAGGEAGRGNGKGKEVAAEPPKDYIHVRARRGQATDSHSLAERVRREKISERMKLLQDLVPSCSKVTGKAVMLDEIINYVQSLQRQVEFLSMKLSTVNPRLEIDVDSLILKEANQPCAPASSSLPAPPPPVYSLEGPSPALCYASSQGTAAPMTNAKNFVMPSTVVNHGVSDHSLEGFQNANSQIGSLWEEDDLQSLVLMGFRGNP</sequence>
<dbReference type="SMART" id="SM00353">
    <property type="entry name" value="HLH"/>
    <property type="match status" value="1"/>
</dbReference>
<dbReference type="InterPro" id="IPR024097">
    <property type="entry name" value="bHLH_ZIP_TF"/>
</dbReference>
<dbReference type="AlphaFoldDB" id="A0ABC9B827"/>
<gene>
    <name evidence="8" type="ORF">URODEC1_LOCUS61554</name>
</gene>
<organism evidence="8 9">
    <name type="scientific">Urochloa decumbens</name>
    <dbReference type="NCBI Taxonomy" id="240449"/>
    <lineage>
        <taxon>Eukaryota</taxon>
        <taxon>Viridiplantae</taxon>
        <taxon>Streptophyta</taxon>
        <taxon>Embryophyta</taxon>
        <taxon>Tracheophyta</taxon>
        <taxon>Spermatophyta</taxon>
        <taxon>Magnoliopsida</taxon>
        <taxon>Liliopsida</taxon>
        <taxon>Poales</taxon>
        <taxon>Poaceae</taxon>
        <taxon>PACMAD clade</taxon>
        <taxon>Panicoideae</taxon>
        <taxon>Panicodae</taxon>
        <taxon>Paniceae</taxon>
        <taxon>Melinidinae</taxon>
        <taxon>Urochloa</taxon>
    </lineage>
</organism>
<evidence type="ECO:0000256" key="3">
    <source>
        <dbReference type="ARBA" id="ARBA00023015"/>
    </source>
</evidence>
<evidence type="ECO:0000259" key="7">
    <source>
        <dbReference type="PROSITE" id="PS50888"/>
    </source>
</evidence>
<accession>A0ABC9B827</accession>
<evidence type="ECO:0000256" key="6">
    <source>
        <dbReference type="SAM" id="MobiDB-lite"/>
    </source>
</evidence>
<dbReference type="PANTHER" id="PTHR12565">
    <property type="entry name" value="STEROL REGULATORY ELEMENT-BINDING PROTEIN"/>
    <property type="match status" value="1"/>
</dbReference>